<dbReference type="InterPro" id="IPR009003">
    <property type="entry name" value="Peptidase_S1_PA"/>
</dbReference>
<dbReference type="Gene3D" id="2.30.42.10">
    <property type="match status" value="1"/>
</dbReference>
<feature type="domain" description="PDZ" evidence="5">
    <location>
        <begin position="374"/>
        <end position="460"/>
    </location>
</feature>
<evidence type="ECO:0000256" key="3">
    <source>
        <dbReference type="SAM" id="MobiDB-lite"/>
    </source>
</evidence>
<dbReference type="RefSeq" id="WP_379567340.1">
    <property type="nucleotide sequence ID" value="NZ_JBHSQK010000044.1"/>
</dbReference>
<dbReference type="GO" id="GO:0006508">
    <property type="term" value="P:proteolysis"/>
    <property type="evidence" value="ECO:0007669"/>
    <property type="project" value="UniProtKB-KW"/>
</dbReference>
<dbReference type="InterPro" id="IPR001940">
    <property type="entry name" value="Peptidase_S1C"/>
</dbReference>
<keyword evidence="4" id="KW-0472">Membrane</keyword>
<evidence type="ECO:0000313" key="7">
    <source>
        <dbReference type="Proteomes" id="UP001596119"/>
    </source>
</evidence>
<evidence type="ECO:0000256" key="2">
    <source>
        <dbReference type="ARBA" id="ARBA00022801"/>
    </source>
</evidence>
<evidence type="ECO:0000256" key="1">
    <source>
        <dbReference type="ARBA" id="ARBA00022670"/>
    </source>
</evidence>
<feature type="compositionally biased region" description="Gly residues" evidence="3">
    <location>
        <begin position="25"/>
        <end position="43"/>
    </location>
</feature>
<feature type="compositionally biased region" description="Low complexity" evidence="3">
    <location>
        <begin position="86"/>
        <end position="100"/>
    </location>
</feature>
<dbReference type="PANTHER" id="PTHR43343:SF3">
    <property type="entry name" value="PROTEASE DO-LIKE 8, CHLOROPLASTIC"/>
    <property type="match status" value="1"/>
</dbReference>
<dbReference type="Pfam" id="PF13180">
    <property type="entry name" value="PDZ_2"/>
    <property type="match status" value="1"/>
</dbReference>
<dbReference type="Proteomes" id="UP001596119">
    <property type="component" value="Unassembled WGS sequence"/>
</dbReference>
<organism evidence="6 7">
    <name type="scientific">Pseudonocardia lutea</name>
    <dbReference type="NCBI Taxonomy" id="2172015"/>
    <lineage>
        <taxon>Bacteria</taxon>
        <taxon>Bacillati</taxon>
        <taxon>Actinomycetota</taxon>
        <taxon>Actinomycetes</taxon>
        <taxon>Pseudonocardiales</taxon>
        <taxon>Pseudonocardiaceae</taxon>
        <taxon>Pseudonocardia</taxon>
    </lineage>
</organism>
<feature type="transmembrane region" description="Helical" evidence="4">
    <location>
        <begin position="122"/>
        <end position="145"/>
    </location>
</feature>
<evidence type="ECO:0000256" key="4">
    <source>
        <dbReference type="SAM" id="Phobius"/>
    </source>
</evidence>
<accession>A0ABW1IAB3</accession>
<evidence type="ECO:0000259" key="5">
    <source>
        <dbReference type="PROSITE" id="PS50106"/>
    </source>
</evidence>
<evidence type="ECO:0000313" key="6">
    <source>
        <dbReference type="EMBL" id="MFC5950210.1"/>
    </source>
</evidence>
<feature type="compositionally biased region" description="Pro residues" evidence="3">
    <location>
        <begin position="46"/>
        <end position="58"/>
    </location>
</feature>
<sequence>MTDDERSGHGAGGRHAAGRTPDGNPGDGEIGGGAVGEGGGEVGGPPLVPGDPGEPTPPQGLSVPDPMTDTGRHALIESVHPPPAPVAEVPAAPTVEPHPASEGPAPTGSVYRSPEAGQLRRYAPLAAAAVVLALLAGLAGGWIGWTLAGRSVSDGALARPLPQADPASAQLTPVEAVAEKVLPSVVLLKVEGGGPGEDEGSGVVLSPDGLVLTNDHVVAAAATGGTVTALLQDGRAFPARITGRDSGSDLALVRLDGATGLTAAELGNSESLRVGQQVVAIGAPLGLDGTVTTGIVSALDRAVSVGGEQGGQATVLNAVQHDAPINPGNSGGPLVDLQGRVVGINSAIASTGGSQGGSIGVGFSIPVNQARRVADELNRTGRAIRAVLGVTVTGVGQPASGGAVVGQVTPGGPAAQAGLHPGDVVLRVADRPISDGDELVAAIRDHEPGEQVGLTLADRRVTVTLAGEPS</sequence>
<keyword evidence="4" id="KW-0812">Transmembrane</keyword>
<dbReference type="InterPro" id="IPR001478">
    <property type="entry name" value="PDZ"/>
</dbReference>
<protein>
    <submittedName>
        <fullName evidence="6">S1C family serine protease</fullName>
        <ecNumber evidence="6">3.4.21.-</ecNumber>
    </submittedName>
</protein>
<comment type="caution">
    <text evidence="6">The sequence shown here is derived from an EMBL/GenBank/DDBJ whole genome shotgun (WGS) entry which is preliminary data.</text>
</comment>
<dbReference type="PANTHER" id="PTHR43343">
    <property type="entry name" value="PEPTIDASE S12"/>
    <property type="match status" value="1"/>
</dbReference>
<name>A0ABW1IAB3_9PSEU</name>
<dbReference type="Pfam" id="PF13365">
    <property type="entry name" value="Trypsin_2"/>
    <property type="match status" value="1"/>
</dbReference>
<dbReference type="SUPFAM" id="SSF50494">
    <property type="entry name" value="Trypsin-like serine proteases"/>
    <property type="match status" value="1"/>
</dbReference>
<keyword evidence="2 6" id="KW-0378">Hydrolase</keyword>
<proteinExistence type="predicted"/>
<keyword evidence="7" id="KW-1185">Reference proteome</keyword>
<feature type="region of interest" description="Disordered" evidence="3">
    <location>
        <begin position="1"/>
        <end position="112"/>
    </location>
</feature>
<dbReference type="PRINTS" id="PR00834">
    <property type="entry name" value="PROTEASES2C"/>
</dbReference>
<dbReference type="EC" id="3.4.21.-" evidence="6"/>
<dbReference type="SUPFAM" id="SSF50156">
    <property type="entry name" value="PDZ domain-like"/>
    <property type="match status" value="1"/>
</dbReference>
<dbReference type="InterPro" id="IPR051201">
    <property type="entry name" value="Chloro_Bact_Ser_Proteases"/>
</dbReference>
<dbReference type="PROSITE" id="PS50106">
    <property type="entry name" value="PDZ"/>
    <property type="match status" value="1"/>
</dbReference>
<dbReference type="GO" id="GO:0008233">
    <property type="term" value="F:peptidase activity"/>
    <property type="evidence" value="ECO:0007669"/>
    <property type="project" value="UniProtKB-KW"/>
</dbReference>
<keyword evidence="4" id="KW-1133">Transmembrane helix</keyword>
<gene>
    <name evidence="6" type="ORF">ACFQH9_18225</name>
</gene>
<keyword evidence="1 6" id="KW-0645">Protease</keyword>
<dbReference type="Gene3D" id="2.40.10.120">
    <property type="match status" value="1"/>
</dbReference>
<dbReference type="EMBL" id="JBHSQK010000044">
    <property type="protein sequence ID" value="MFC5950210.1"/>
    <property type="molecule type" value="Genomic_DNA"/>
</dbReference>
<dbReference type="SMART" id="SM00228">
    <property type="entry name" value="PDZ"/>
    <property type="match status" value="1"/>
</dbReference>
<reference evidence="7" key="1">
    <citation type="journal article" date="2019" name="Int. J. Syst. Evol. Microbiol.">
        <title>The Global Catalogue of Microorganisms (GCM) 10K type strain sequencing project: providing services to taxonomists for standard genome sequencing and annotation.</title>
        <authorList>
            <consortium name="The Broad Institute Genomics Platform"/>
            <consortium name="The Broad Institute Genome Sequencing Center for Infectious Disease"/>
            <person name="Wu L."/>
            <person name="Ma J."/>
        </authorList>
    </citation>
    <scope>NUCLEOTIDE SEQUENCE [LARGE SCALE GENOMIC DNA]</scope>
    <source>
        <strain evidence="7">CGMCC 4.7397</strain>
    </source>
</reference>
<dbReference type="InterPro" id="IPR036034">
    <property type="entry name" value="PDZ_sf"/>
</dbReference>